<feature type="signal peptide" evidence="2">
    <location>
        <begin position="1"/>
        <end position="22"/>
    </location>
</feature>
<evidence type="ECO:0000256" key="1">
    <source>
        <dbReference type="SAM" id="MobiDB-lite"/>
    </source>
</evidence>
<keyword evidence="2" id="KW-0732">Signal</keyword>
<dbReference type="KEGG" id="ndp:E2C04_00800"/>
<dbReference type="Proteomes" id="UP000297025">
    <property type="component" value="Chromosome"/>
</dbReference>
<evidence type="ECO:0000256" key="2">
    <source>
        <dbReference type="SAM" id="SignalP"/>
    </source>
</evidence>
<dbReference type="RefSeq" id="WP_135831147.1">
    <property type="nucleotide sequence ID" value="NZ_CP038462.1"/>
</dbReference>
<feature type="compositionally biased region" description="Basic residues" evidence="1">
    <location>
        <begin position="105"/>
        <end position="116"/>
    </location>
</feature>
<organism evidence="3 4">
    <name type="scientific">Nocardioides daphniae</name>
    <dbReference type="NCBI Taxonomy" id="402297"/>
    <lineage>
        <taxon>Bacteria</taxon>
        <taxon>Bacillati</taxon>
        <taxon>Actinomycetota</taxon>
        <taxon>Actinomycetes</taxon>
        <taxon>Propionibacteriales</taxon>
        <taxon>Nocardioidaceae</taxon>
        <taxon>Nocardioides</taxon>
    </lineage>
</organism>
<feature type="compositionally biased region" description="Low complexity" evidence="1">
    <location>
        <begin position="88"/>
        <end position="104"/>
    </location>
</feature>
<dbReference type="EMBL" id="CP038462">
    <property type="protein sequence ID" value="QCC76098.1"/>
    <property type="molecule type" value="Genomic_DNA"/>
</dbReference>
<dbReference type="AlphaFoldDB" id="A0A4P7UA47"/>
<reference evidence="3 4" key="1">
    <citation type="journal article" date="2008" name="Int. J. Syst. Evol. Microbiol.">
        <title>Nocardioides daphniae sp. nov., isolated from Daphnia cucullata (Crustacea: Cladocera).</title>
        <authorList>
            <person name="Toth E.M."/>
            <person name="Keki Z."/>
            <person name="Homonnay Z.G."/>
            <person name="Borsodi A.K."/>
            <person name="Marialigeti K."/>
            <person name="Schumann P."/>
        </authorList>
    </citation>
    <scope>NUCLEOTIDE SEQUENCE [LARGE SCALE GENOMIC DNA]</scope>
    <source>
        <strain evidence="3 4">JCM 16608</strain>
    </source>
</reference>
<accession>A0A4P7UA47</accession>
<evidence type="ECO:0000313" key="3">
    <source>
        <dbReference type="EMBL" id="QCC76098.1"/>
    </source>
</evidence>
<evidence type="ECO:0000313" key="4">
    <source>
        <dbReference type="Proteomes" id="UP000297025"/>
    </source>
</evidence>
<feature type="region of interest" description="Disordered" evidence="1">
    <location>
        <begin position="73"/>
        <end position="116"/>
    </location>
</feature>
<name>A0A4P7UA47_9ACTN</name>
<proteinExistence type="predicted"/>
<sequence>MSLLKNAASLLCLASVVTTVSAVSAVAIPADAAGAPASSCFAAPDASAVATVRGRTLSTLHAYDGKVFYGYGDYDAKPARRPRRRARTSPTSTPRRTISRSPSRTSRRRRSTPSVR</sequence>
<gene>
    <name evidence="3" type="ORF">E2C04_00800</name>
</gene>
<protein>
    <submittedName>
        <fullName evidence="3">Uncharacterized protein</fullName>
    </submittedName>
</protein>
<feature type="chain" id="PRO_5038381393" evidence="2">
    <location>
        <begin position="23"/>
        <end position="116"/>
    </location>
</feature>